<sequence>MAPGRSDGMPCEQLPESCCASDQLVSVSPLESASQMSWMGHEESSVTPGKQ</sequence>
<keyword evidence="3" id="KW-1185">Reference proteome</keyword>
<evidence type="ECO:0000313" key="2">
    <source>
        <dbReference type="EMBL" id="TRY97018.1"/>
    </source>
</evidence>
<reference evidence="2 3" key="1">
    <citation type="journal article" date="2019" name="Sci. Data">
        <title>Hybrid genome assembly and annotation of Danionella translucida.</title>
        <authorList>
            <person name="Kadobianskyi M."/>
            <person name="Schulze L."/>
            <person name="Schuelke M."/>
            <person name="Judkewitz B."/>
        </authorList>
    </citation>
    <scope>NUCLEOTIDE SEQUENCE [LARGE SCALE GENOMIC DNA]</scope>
    <source>
        <strain evidence="2 3">Bolton</strain>
    </source>
</reference>
<protein>
    <submittedName>
        <fullName evidence="2">Uncharacterized protein</fullName>
    </submittedName>
</protein>
<gene>
    <name evidence="2" type="ORF">DNTS_001440</name>
</gene>
<evidence type="ECO:0000313" key="3">
    <source>
        <dbReference type="Proteomes" id="UP000316079"/>
    </source>
</evidence>
<proteinExistence type="predicted"/>
<name>A0A553R499_9TELE</name>
<accession>A0A553R499</accession>
<dbReference type="AlphaFoldDB" id="A0A553R499"/>
<dbReference type="Proteomes" id="UP000316079">
    <property type="component" value="Unassembled WGS sequence"/>
</dbReference>
<comment type="caution">
    <text evidence="2">The sequence shown here is derived from an EMBL/GenBank/DDBJ whole genome shotgun (WGS) entry which is preliminary data.</text>
</comment>
<organism evidence="2 3">
    <name type="scientific">Danionella cerebrum</name>
    <dbReference type="NCBI Taxonomy" id="2873325"/>
    <lineage>
        <taxon>Eukaryota</taxon>
        <taxon>Metazoa</taxon>
        <taxon>Chordata</taxon>
        <taxon>Craniata</taxon>
        <taxon>Vertebrata</taxon>
        <taxon>Euteleostomi</taxon>
        <taxon>Actinopterygii</taxon>
        <taxon>Neopterygii</taxon>
        <taxon>Teleostei</taxon>
        <taxon>Ostariophysi</taxon>
        <taxon>Cypriniformes</taxon>
        <taxon>Danionidae</taxon>
        <taxon>Danioninae</taxon>
        <taxon>Danionella</taxon>
    </lineage>
</organism>
<feature type="region of interest" description="Disordered" evidence="1">
    <location>
        <begin position="29"/>
        <end position="51"/>
    </location>
</feature>
<dbReference type="EMBL" id="SRMA01025243">
    <property type="protein sequence ID" value="TRY97018.1"/>
    <property type="molecule type" value="Genomic_DNA"/>
</dbReference>
<evidence type="ECO:0000256" key="1">
    <source>
        <dbReference type="SAM" id="MobiDB-lite"/>
    </source>
</evidence>